<gene>
    <name evidence="2" type="ORF">LVIROSA_LOCUS20504</name>
</gene>
<feature type="region of interest" description="Disordered" evidence="1">
    <location>
        <begin position="71"/>
        <end position="97"/>
    </location>
</feature>
<sequence>MASQKSPHARFSTLILSRLASQPDSIIAASSTCEKSPHARFSTLVLSRLASQPDSIIAASSTCEVQHPRLGSSGFSARLHQRHAPPTRFKGPQPLPT</sequence>
<dbReference type="EMBL" id="CAKMRJ010003334">
    <property type="protein sequence ID" value="CAH1433948.1"/>
    <property type="molecule type" value="Genomic_DNA"/>
</dbReference>
<dbReference type="AlphaFoldDB" id="A0AAU9NDH7"/>
<protein>
    <submittedName>
        <fullName evidence="2">Uncharacterized protein</fullName>
    </submittedName>
</protein>
<evidence type="ECO:0000313" key="2">
    <source>
        <dbReference type="EMBL" id="CAH1433948.1"/>
    </source>
</evidence>
<proteinExistence type="predicted"/>
<name>A0AAU9NDH7_9ASTR</name>
<dbReference type="Proteomes" id="UP001157418">
    <property type="component" value="Unassembled WGS sequence"/>
</dbReference>
<evidence type="ECO:0000313" key="3">
    <source>
        <dbReference type="Proteomes" id="UP001157418"/>
    </source>
</evidence>
<evidence type="ECO:0000256" key="1">
    <source>
        <dbReference type="SAM" id="MobiDB-lite"/>
    </source>
</evidence>
<keyword evidence="3" id="KW-1185">Reference proteome</keyword>
<accession>A0AAU9NDH7</accession>
<organism evidence="2 3">
    <name type="scientific">Lactuca virosa</name>
    <dbReference type="NCBI Taxonomy" id="75947"/>
    <lineage>
        <taxon>Eukaryota</taxon>
        <taxon>Viridiplantae</taxon>
        <taxon>Streptophyta</taxon>
        <taxon>Embryophyta</taxon>
        <taxon>Tracheophyta</taxon>
        <taxon>Spermatophyta</taxon>
        <taxon>Magnoliopsida</taxon>
        <taxon>eudicotyledons</taxon>
        <taxon>Gunneridae</taxon>
        <taxon>Pentapetalae</taxon>
        <taxon>asterids</taxon>
        <taxon>campanulids</taxon>
        <taxon>Asterales</taxon>
        <taxon>Asteraceae</taxon>
        <taxon>Cichorioideae</taxon>
        <taxon>Cichorieae</taxon>
        <taxon>Lactucinae</taxon>
        <taxon>Lactuca</taxon>
    </lineage>
</organism>
<reference evidence="2 3" key="1">
    <citation type="submission" date="2022-01" db="EMBL/GenBank/DDBJ databases">
        <authorList>
            <person name="Xiong W."/>
            <person name="Schranz E."/>
        </authorList>
    </citation>
    <scope>NUCLEOTIDE SEQUENCE [LARGE SCALE GENOMIC DNA]</scope>
</reference>
<comment type="caution">
    <text evidence="2">The sequence shown here is derived from an EMBL/GenBank/DDBJ whole genome shotgun (WGS) entry which is preliminary data.</text>
</comment>